<evidence type="ECO:0000256" key="9">
    <source>
        <dbReference type="ARBA" id="ARBA00023204"/>
    </source>
</evidence>
<evidence type="ECO:0000256" key="12">
    <source>
        <dbReference type="SAM" id="Phobius"/>
    </source>
</evidence>
<evidence type="ECO:0000256" key="11">
    <source>
        <dbReference type="SAM" id="MobiDB-lite"/>
    </source>
</evidence>
<evidence type="ECO:0000256" key="1">
    <source>
        <dbReference type="ARBA" id="ARBA00004123"/>
    </source>
</evidence>
<keyword evidence="12" id="KW-1133">Transmembrane helix</keyword>
<dbReference type="PANTHER" id="PTHR12604:SF2">
    <property type="entry name" value="X-RAY REPAIR CROSS-COMPLEMENTING PROTEIN 6"/>
    <property type="match status" value="1"/>
</dbReference>
<dbReference type="GO" id="GO:0005524">
    <property type="term" value="F:ATP binding"/>
    <property type="evidence" value="ECO:0007669"/>
    <property type="project" value="UniProtKB-KW"/>
</dbReference>
<dbReference type="Pfam" id="PF03731">
    <property type="entry name" value="Ku_N"/>
    <property type="match status" value="1"/>
</dbReference>
<keyword evidence="12" id="KW-0812">Transmembrane</keyword>
<keyword evidence="2" id="KW-0547">Nucleotide-binding</keyword>
<dbReference type="GO" id="GO:0006303">
    <property type="term" value="P:double-strand break repair via nonhomologous end joining"/>
    <property type="evidence" value="ECO:0007669"/>
    <property type="project" value="InterPro"/>
</dbReference>
<reference evidence="15" key="1">
    <citation type="submission" date="2011-07" db="EMBL/GenBank/DDBJ databases">
        <title>Divergent evolution of antigenic variation in African trypanosomes.</title>
        <authorList>
            <person name="Jackson A.P."/>
            <person name="Berry A."/>
            <person name="Allison H.C."/>
            <person name="Burton P."/>
            <person name="Anderson J."/>
            <person name="Aslett M."/>
            <person name="Brown R."/>
            <person name="Corton N."/>
            <person name="Harris D."/>
            <person name="Hauser H."/>
            <person name="Gamble J."/>
            <person name="Gilderthorp R."/>
            <person name="McQuillan J."/>
            <person name="Quail M.A."/>
            <person name="Sanders M."/>
            <person name="Van Tonder A."/>
            <person name="Ginger M.L."/>
            <person name="Donelson J.E."/>
            <person name="Field M.C."/>
            <person name="Barry J.D."/>
            <person name="Berriman M."/>
            <person name="Hertz-Fowler C."/>
        </authorList>
    </citation>
    <scope>NUCLEOTIDE SEQUENCE [LARGE SCALE GENOMIC DNA]</scope>
    <source>
        <strain evidence="15">IL3000</strain>
    </source>
</reference>
<gene>
    <name evidence="14" type="ORF">TCIL3000_0_22830</name>
</gene>
<dbReference type="PANTHER" id="PTHR12604">
    <property type="entry name" value="KU AUTOANTIGEN DNA HELICASE"/>
    <property type="match status" value="1"/>
</dbReference>
<dbReference type="SUPFAM" id="SSF100939">
    <property type="entry name" value="SPOC domain-like"/>
    <property type="match status" value="1"/>
</dbReference>
<dbReference type="GO" id="GO:0043564">
    <property type="term" value="C:Ku70:Ku80 complex"/>
    <property type="evidence" value="ECO:0007669"/>
    <property type="project" value="TreeGrafter"/>
</dbReference>
<keyword evidence="12" id="KW-0472">Membrane</keyword>
<dbReference type="GO" id="GO:0000723">
    <property type="term" value="P:telomere maintenance"/>
    <property type="evidence" value="ECO:0007669"/>
    <property type="project" value="TreeGrafter"/>
</dbReference>
<evidence type="ECO:0000256" key="4">
    <source>
        <dbReference type="ARBA" id="ARBA00022801"/>
    </source>
</evidence>
<proteinExistence type="predicted"/>
<dbReference type="InterPro" id="IPR016194">
    <property type="entry name" value="SPOC-like_C_dom_sf"/>
</dbReference>
<reference evidence="14 15" key="2">
    <citation type="journal article" date="2012" name="Proc. Natl. Acad. Sci. U.S.A.">
        <title>Antigenic diversity is generated by distinct evolutionary mechanisms in African trypanosome species.</title>
        <authorList>
            <person name="Jackson A.P."/>
            <person name="Berry A."/>
            <person name="Aslett M."/>
            <person name="Allison H.C."/>
            <person name="Burton P."/>
            <person name="Vavrova-Anderson J."/>
            <person name="Brown R."/>
            <person name="Browne H."/>
            <person name="Corton N."/>
            <person name="Hauser H."/>
            <person name="Gamble J."/>
            <person name="Gilderthorp R."/>
            <person name="Marcello L."/>
            <person name="McQuillan J."/>
            <person name="Otto T.D."/>
            <person name="Quail M.A."/>
            <person name="Sanders M.J."/>
            <person name="van Tonder A."/>
            <person name="Ginger M.L."/>
            <person name="Field M.C."/>
            <person name="Barry J.D."/>
            <person name="Hertz-Fowler C."/>
            <person name="Berriman M."/>
        </authorList>
    </citation>
    <scope>NUCLEOTIDE SEQUENCE [LARGE SCALE GENOMIC DNA]</scope>
    <source>
        <strain evidence="14 15">IL3000</strain>
    </source>
</reference>
<evidence type="ECO:0000313" key="14">
    <source>
        <dbReference type="EMBL" id="CCD17464.1"/>
    </source>
</evidence>
<accession>F9WJF9</accession>
<keyword evidence="15" id="KW-1185">Reference proteome</keyword>
<dbReference type="InterPro" id="IPR036465">
    <property type="entry name" value="vWFA_dom_sf"/>
</dbReference>
<dbReference type="Gene3D" id="2.40.290.10">
    <property type="match status" value="1"/>
</dbReference>
<keyword evidence="3" id="KW-0227">DNA damage</keyword>
<keyword evidence="5" id="KW-0347">Helicase</keyword>
<feature type="domain" description="Ku" evidence="13">
    <location>
        <begin position="447"/>
        <end position="611"/>
    </location>
</feature>
<evidence type="ECO:0000313" key="15">
    <source>
        <dbReference type="Proteomes" id="UP000000702"/>
    </source>
</evidence>
<evidence type="ECO:0000256" key="10">
    <source>
        <dbReference type="ARBA" id="ARBA00023242"/>
    </source>
</evidence>
<keyword evidence="6" id="KW-0067">ATP-binding</keyword>
<dbReference type="AlphaFoldDB" id="F9WJF9"/>
<dbReference type="EMBL" id="CAEQ01002719">
    <property type="protein sequence ID" value="CCD17464.1"/>
    <property type="molecule type" value="Genomic_DNA"/>
</dbReference>
<dbReference type="GO" id="GO:0006310">
    <property type="term" value="P:DNA recombination"/>
    <property type="evidence" value="ECO:0007669"/>
    <property type="project" value="UniProtKB-KW"/>
</dbReference>
<dbReference type="InterPro" id="IPR005161">
    <property type="entry name" value="Ku_N"/>
</dbReference>
<dbReference type="SUPFAM" id="SSF53300">
    <property type="entry name" value="vWA-like"/>
    <property type="match status" value="1"/>
</dbReference>
<evidence type="ECO:0000256" key="3">
    <source>
        <dbReference type="ARBA" id="ARBA00022763"/>
    </source>
</evidence>
<keyword evidence="4" id="KW-0378">Hydrolase</keyword>
<dbReference type="InterPro" id="IPR006164">
    <property type="entry name" value="DNA_bd_Ku70/Ku80"/>
</dbReference>
<name>F9WJF9_TRYCI</name>
<evidence type="ECO:0000256" key="5">
    <source>
        <dbReference type="ARBA" id="ARBA00022806"/>
    </source>
</evidence>
<dbReference type="SMART" id="SM00559">
    <property type="entry name" value="Ku78"/>
    <property type="match status" value="1"/>
</dbReference>
<comment type="subcellular location">
    <subcellularLocation>
        <location evidence="1">Nucleus</location>
    </subcellularLocation>
</comment>
<evidence type="ECO:0000256" key="2">
    <source>
        <dbReference type="ARBA" id="ARBA00022741"/>
    </source>
</evidence>
<organism evidence="14 15">
    <name type="scientific">Trypanosoma congolense (strain IL3000)</name>
    <dbReference type="NCBI Taxonomy" id="1068625"/>
    <lineage>
        <taxon>Eukaryota</taxon>
        <taxon>Discoba</taxon>
        <taxon>Euglenozoa</taxon>
        <taxon>Kinetoplastea</taxon>
        <taxon>Metakinetoplastina</taxon>
        <taxon>Trypanosomatida</taxon>
        <taxon>Trypanosomatidae</taxon>
        <taxon>Trypanosoma</taxon>
        <taxon>Nannomonas</taxon>
    </lineage>
</organism>
<dbReference type="GO" id="GO:0042162">
    <property type="term" value="F:telomeric DNA binding"/>
    <property type="evidence" value="ECO:0007669"/>
    <property type="project" value="TreeGrafter"/>
</dbReference>
<dbReference type="GO" id="GO:0016787">
    <property type="term" value="F:hydrolase activity"/>
    <property type="evidence" value="ECO:0007669"/>
    <property type="project" value="UniProtKB-KW"/>
</dbReference>
<evidence type="ECO:0000256" key="6">
    <source>
        <dbReference type="ARBA" id="ARBA00022840"/>
    </source>
</evidence>
<evidence type="ECO:0000256" key="8">
    <source>
        <dbReference type="ARBA" id="ARBA00023172"/>
    </source>
</evidence>
<dbReference type="Gene3D" id="3.40.50.410">
    <property type="entry name" value="von Willebrand factor, type A domain"/>
    <property type="match status" value="1"/>
</dbReference>
<dbReference type="GO" id="GO:0003690">
    <property type="term" value="F:double-stranded DNA binding"/>
    <property type="evidence" value="ECO:0007669"/>
    <property type="project" value="TreeGrafter"/>
</dbReference>
<keyword evidence="7" id="KW-0238">DNA-binding</keyword>
<evidence type="ECO:0000259" key="13">
    <source>
        <dbReference type="SMART" id="SM00559"/>
    </source>
</evidence>
<evidence type="ECO:0000256" key="7">
    <source>
        <dbReference type="ARBA" id="ARBA00023125"/>
    </source>
</evidence>
<keyword evidence="10" id="KW-0539">Nucleus</keyword>
<keyword evidence="8" id="KW-0233">DNA recombination</keyword>
<protein>
    <submittedName>
        <fullName evidence="14">WGS project CAEQ00000000 data, annotated contig 905</fullName>
    </submittedName>
</protein>
<dbReference type="Pfam" id="PF02735">
    <property type="entry name" value="Ku"/>
    <property type="match status" value="1"/>
</dbReference>
<comment type="caution">
    <text evidence="14">The sequence shown here is derived from an EMBL/GenBank/DDBJ whole genome shotgun (WGS) entry which is preliminary data.</text>
</comment>
<dbReference type="VEuPathDB" id="TriTrypDB:TcIL3000_0_22830"/>
<keyword evidence="9" id="KW-0234">DNA repair</keyword>
<sequence>MIFPTCYSALIFLLEYFILFFLLLNLSSVDPYSFVKVVAQRGITGRSASSFVMAYFRDWNSSFHGDDSVDEEEDYGCGERMSTSDSPCQANPYEHGHDAVLCLIDFRLSMFQTSPNYDQAEVLPDGKGSSEECGTRVPSPGSITAFGMVARTLQQLRDDKATCNGEDMVALVLYNTRESSDSTFPGVYLLQTFQYATAHGLQELEELAAAATVPSAAYDDLERRIGHSVDDDCRLDDVFRVAQRMFAGLNCELIKHRRIFLFTNDANPRGGDLDMLEKCGVEVQALSSTGIRLICYIVNTANQLLRAAPQHPGELTAAGVCESHQCCDEGKFWLNLQGSIPKVEDIPFYSSIDIVHVGYDGKDTLEALSTAVWRRTHPQQSNHFATLTIGTSNKGSLPPKIPVVVYRPLVQAKFRTKGLPERRADEMSMLRQRAQGIRFSTSTLYPTGSDAPAPVYVKGKQQRLPHADVDTRKLPNVTEREKEYIIFLTTRGASVGFTIICCKSAEDVLQHQQVLGKAHFLYPNPQGGASAFRLFFQMTRELEQERKVAIAQYVKRHGGAPRLVALVPTGFDSNLGNECILPIVQGVGLHVVPMPFADDIRELPPLPCFTAKTEPKESDIHLARGVLSCLPTRYDVCAAPGPAVGMQSKTTEAVVHQRQAEAPSIARKQILHSQLSDGVDCGFVGTECTEPFDSASRKFVAAMLPSSYNAAEICSRSKGQKADPVPSLNSGDDEADSASSGDIVPMVEAAYRLDALSLLAVSQLKQYLGIVGEAAGHGSKDDVIQRVSRVLQRNNLTEKKLL</sequence>
<dbReference type="Proteomes" id="UP000000702">
    <property type="component" value="Unassembled WGS sequence"/>
</dbReference>
<feature type="region of interest" description="Disordered" evidence="11">
    <location>
        <begin position="719"/>
        <end position="740"/>
    </location>
</feature>
<dbReference type="GO" id="GO:0004386">
    <property type="term" value="F:helicase activity"/>
    <property type="evidence" value="ECO:0007669"/>
    <property type="project" value="UniProtKB-KW"/>
</dbReference>
<feature type="transmembrane region" description="Helical" evidence="12">
    <location>
        <begin position="7"/>
        <end position="26"/>
    </location>
</feature>